<organism evidence="3 4">
    <name type="scientific">Staphylococcus phage IME-SA2</name>
    <dbReference type="NCBI Taxonomy" id="1610831"/>
    <lineage>
        <taxon>Viruses</taxon>
        <taxon>Duplodnaviria</taxon>
        <taxon>Heunggongvirae</taxon>
        <taxon>Uroviricota</taxon>
        <taxon>Caudoviricetes</taxon>
        <taxon>Herelleviridae</taxon>
        <taxon>Twortvirinae</taxon>
        <taxon>Kayvirus</taxon>
        <taxon>Kayvirus G1</taxon>
    </lineage>
</organism>
<feature type="compositionally biased region" description="Polar residues" evidence="1">
    <location>
        <begin position="222"/>
        <end position="257"/>
    </location>
</feature>
<evidence type="ECO:0000256" key="1">
    <source>
        <dbReference type="SAM" id="MobiDB-lite"/>
    </source>
</evidence>
<dbReference type="RefSeq" id="YP_009782377.1">
    <property type="nucleotide sequence ID" value="NC_047730.1"/>
</dbReference>
<dbReference type="Gene3D" id="1.10.530.10">
    <property type="match status" value="1"/>
</dbReference>
<evidence type="ECO:0000313" key="3">
    <source>
        <dbReference type="EMBL" id="AKC02504.1"/>
    </source>
</evidence>
<evidence type="ECO:0000313" key="4">
    <source>
        <dbReference type="Proteomes" id="UP000033027"/>
    </source>
</evidence>
<dbReference type="InterPro" id="IPR041219">
    <property type="entry name" value="Phage_lysozyme2"/>
</dbReference>
<dbReference type="GeneID" id="54972314"/>
<sequence>MTAEQLREKNNQSETKNLKIYSDLLDRAQKIIESAKGINIDGGTSDSGSDSGGSASDVGGEGAEKMYKFLKGKGLSDNQVGAVMGNLQQESNLDPNAKNASSGAFGIAQWLGARKTGLENFAKSKGKKSSDMDVQLDYLWKEMQSDYESNNLKNAGWSKGGSLEQNTKAFATGFERMGANEAMMGTRVNNAKEFKKKYGGSGGGGGGGALSSTYQEAMSNPVLTTGSNYRGSNDASNASTTNRITVNVNVQGGNNPEETGDIIGGRIREVLDSNMDIFANEHKRSY</sequence>
<reference evidence="3 4" key="1">
    <citation type="submission" date="2015-01" db="EMBL/GenBank/DDBJ databases">
        <title>Twort-like Staphylococcus aureus bacteriophage genome termini and adjacent variable region: novel finding identified using high-occurrence read termini (HORT) theory via only HTS data.</title>
        <authorList>
            <person name="Zhang X."/>
            <person name="Kang H."/>
            <person name="Tong Y."/>
        </authorList>
    </citation>
    <scope>NUCLEOTIDE SEQUENCE [LARGE SCALE GENOMIC DNA]</scope>
</reference>
<feature type="compositionally biased region" description="Low complexity" evidence="1">
    <location>
        <begin position="41"/>
        <end position="58"/>
    </location>
</feature>
<dbReference type="EMBL" id="KP687432">
    <property type="protein sequence ID" value="AKC02504.1"/>
    <property type="molecule type" value="Genomic_DNA"/>
</dbReference>
<feature type="domain" description="Phage tail lysozyme" evidence="2">
    <location>
        <begin position="63"/>
        <end position="198"/>
    </location>
</feature>
<evidence type="ECO:0000259" key="2">
    <source>
        <dbReference type="Pfam" id="PF18013"/>
    </source>
</evidence>
<feature type="region of interest" description="Disordered" evidence="1">
    <location>
        <begin position="36"/>
        <end position="58"/>
    </location>
</feature>
<protein>
    <submittedName>
        <fullName evidence="3">DNA transfer protein</fullName>
    </submittedName>
</protein>
<dbReference type="Pfam" id="PF18013">
    <property type="entry name" value="Phage_lysozyme2"/>
    <property type="match status" value="1"/>
</dbReference>
<feature type="region of interest" description="Disordered" evidence="1">
    <location>
        <begin position="222"/>
        <end position="261"/>
    </location>
</feature>
<name>A0A0E3T632_9CAUD</name>
<proteinExistence type="predicted"/>
<accession>A0A0E3T632</accession>
<dbReference type="KEGG" id="vg:54972314"/>
<dbReference type="Proteomes" id="UP000033027">
    <property type="component" value="Segment"/>
</dbReference>